<evidence type="ECO:0000256" key="3">
    <source>
        <dbReference type="ARBA" id="ARBA00022552"/>
    </source>
</evidence>
<dbReference type="PANTHER" id="PTHR33692">
    <property type="entry name" value="RIBOSOME MATURATION FACTOR RIMM"/>
    <property type="match status" value="1"/>
</dbReference>
<evidence type="ECO:0000256" key="2">
    <source>
        <dbReference type="ARBA" id="ARBA00022517"/>
    </source>
</evidence>
<gene>
    <name evidence="6" type="ORF">S01H4_10944</name>
</gene>
<dbReference type="GO" id="GO:0006364">
    <property type="term" value="P:rRNA processing"/>
    <property type="evidence" value="ECO:0007669"/>
    <property type="project" value="UniProtKB-KW"/>
</dbReference>
<dbReference type="InterPro" id="IPR011961">
    <property type="entry name" value="RimM"/>
</dbReference>
<dbReference type="EMBL" id="BART01004303">
    <property type="protein sequence ID" value="GAG69297.1"/>
    <property type="molecule type" value="Genomic_DNA"/>
</dbReference>
<feature type="domain" description="RimM N-terminal" evidence="5">
    <location>
        <begin position="2"/>
        <end position="82"/>
    </location>
</feature>
<evidence type="ECO:0000256" key="4">
    <source>
        <dbReference type="ARBA" id="ARBA00023186"/>
    </source>
</evidence>
<sequence>HQIGKIIKPKGIKGKVLIKLFTDFPKNLKRNTVLYLQEDLFEKNRLLIEKIVCDGGIATIKFYEVNTREKAQELKGSSLFIPSCKSPKLPANSYWIYQIIGLDVYDENDRHLGNRN</sequence>
<keyword evidence="1" id="KW-0963">Cytoplasm</keyword>
<dbReference type="Pfam" id="PF01782">
    <property type="entry name" value="RimM"/>
    <property type="match status" value="1"/>
</dbReference>
<comment type="caution">
    <text evidence="6">The sequence shown here is derived from an EMBL/GenBank/DDBJ whole genome shotgun (WGS) entry which is preliminary data.</text>
</comment>
<keyword evidence="2" id="KW-0690">Ribosome biogenesis</keyword>
<proteinExistence type="predicted"/>
<dbReference type="GO" id="GO:0043022">
    <property type="term" value="F:ribosome binding"/>
    <property type="evidence" value="ECO:0007669"/>
    <property type="project" value="InterPro"/>
</dbReference>
<evidence type="ECO:0000313" key="6">
    <source>
        <dbReference type="EMBL" id="GAG69297.1"/>
    </source>
</evidence>
<accession>X1AHU1</accession>
<organism evidence="6">
    <name type="scientific">marine sediment metagenome</name>
    <dbReference type="NCBI Taxonomy" id="412755"/>
    <lineage>
        <taxon>unclassified sequences</taxon>
        <taxon>metagenomes</taxon>
        <taxon>ecological metagenomes</taxon>
    </lineage>
</organism>
<reference evidence="6" key="1">
    <citation type="journal article" date="2014" name="Front. Microbiol.">
        <title>High frequency of phylogenetically diverse reductive dehalogenase-homologous genes in deep subseafloor sedimentary metagenomes.</title>
        <authorList>
            <person name="Kawai M."/>
            <person name="Futagami T."/>
            <person name="Toyoda A."/>
            <person name="Takaki Y."/>
            <person name="Nishi S."/>
            <person name="Hori S."/>
            <person name="Arai W."/>
            <person name="Tsubouchi T."/>
            <person name="Morono Y."/>
            <person name="Uchiyama I."/>
            <person name="Ito T."/>
            <person name="Fujiyama A."/>
            <person name="Inagaki F."/>
            <person name="Takami H."/>
        </authorList>
    </citation>
    <scope>NUCLEOTIDE SEQUENCE</scope>
    <source>
        <strain evidence="6">Expedition CK06-06</strain>
    </source>
</reference>
<evidence type="ECO:0000259" key="5">
    <source>
        <dbReference type="Pfam" id="PF01782"/>
    </source>
</evidence>
<dbReference type="Gene3D" id="2.40.30.60">
    <property type="entry name" value="RimM"/>
    <property type="match status" value="1"/>
</dbReference>
<dbReference type="PANTHER" id="PTHR33692:SF1">
    <property type="entry name" value="RIBOSOME MATURATION FACTOR RIMM"/>
    <property type="match status" value="1"/>
</dbReference>
<evidence type="ECO:0000256" key="1">
    <source>
        <dbReference type="ARBA" id="ARBA00022490"/>
    </source>
</evidence>
<dbReference type="AlphaFoldDB" id="X1AHU1"/>
<name>X1AHU1_9ZZZZ</name>
<feature type="non-terminal residue" evidence="6">
    <location>
        <position position="1"/>
    </location>
</feature>
<dbReference type="InterPro" id="IPR036976">
    <property type="entry name" value="RimM_N_sf"/>
</dbReference>
<dbReference type="SUPFAM" id="SSF50447">
    <property type="entry name" value="Translation proteins"/>
    <property type="match status" value="1"/>
</dbReference>
<dbReference type="InterPro" id="IPR009000">
    <property type="entry name" value="Transl_B-barrel_sf"/>
</dbReference>
<keyword evidence="4" id="KW-0143">Chaperone</keyword>
<dbReference type="GO" id="GO:0005840">
    <property type="term" value="C:ribosome"/>
    <property type="evidence" value="ECO:0007669"/>
    <property type="project" value="InterPro"/>
</dbReference>
<dbReference type="InterPro" id="IPR002676">
    <property type="entry name" value="RimM_N"/>
</dbReference>
<protein>
    <recommendedName>
        <fullName evidence="5">RimM N-terminal domain-containing protein</fullName>
    </recommendedName>
</protein>
<dbReference type="NCBIfam" id="TIGR02273">
    <property type="entry name" value="16S_RimM"/>
    <property type="match status" value="1"/>
</dbReference>
<keyword evidence="3" id="KW-0698">rRNA processing</keyword>